<reference evidence="3 4" key="3">
    <citation type="journal article" date="2013" name="Rice">
        <title>Improvement of the Oryza sativa Nipponbare reference genome using next generation sequence and optical map data.</title>
        <authorList>
            <person name="Kawahara Y."/>
            <person name="de la Bastide M."/>
            <person name="Hamilton J.P."/>
            <person name="Kanamori H."/>
            <person name="McCombie W.R."/>
            <person name="Ouyang S."/>
            <person name="Schwartz D.C."/>
            <person name="Tanaka T."/>
            <person name="Wu J."/>
            <person name="Zhou S."/>
            <person name="Childs K.L."/>
            <person name="Davidson R.M."/>
            <person name="Lin H."/>
            <person name="Quesada-Ocampo L."/>
            <person name="Vaillancourt B."/>
            <person name="Sakai H."/>
            <person name="Lee S.S."/>
            <person name="Kim J."/>
            <person name="Numa H."/>
            <person name="Itoh T."/>
            <person name="Buell C.R."/>
            <person name="Matsumoto T."/>
        </authorList>
    </citation>
    <scope>NUCLEOTIDE SEQUENCE [LARGE SCALE GENOMIC DNA]</scope>
    <source>
        <strain evidence="4">cv. Nipponbare</strain>
    </source>
</reference>
<dbReference type="InParanoid" id="A0A0P0Y505"/>
<organism evidence="3 4">
    <name type="scientific">Oryza sativa subsp. japonica</name>
    <name type="common">Rice</name>
    <dbReference type="NCBI Taxonomy" id="39947"/>
    <lineage>
        <taxon>Eukaryota</taxon>
        <taxon>Viridiplantae</taxon>
        <taxon>Streptophyta</taxon>
        <taxon>Embryophyta</taxon>
        <taxon>Tracheophyta</taxon>
        <taxon>Spermatophyta</taxon>
        <taxon>Magnoliopsida</taxon>
        <taxon>Liliopsida</taxon>
        <taxon>Poales</taxon>
        <taxon>Poaceae</taxon>
        <taxon>BOP clade</taxon>
        <taxon>Oryzoideae</taxon>
        <taxon>Oryzeae</taxon>
        <taxon>Oryzinae</taxon>
        <taxon>Oryza</taxon>
        <taxon>Oryza sativa</taxon>
    </lineage>
</organism>
<keyword evidence="1" id="KW-0472">Membrane</keyword>
<feature type="non-terminal residue" evidence="3">
    <location>
        <position position="1"/>
    </location>
</feature>
<name>A0A0P0Y505_ORYSJ</name>
<gene>
    <name evidence="3" type="ordered locus">Os11g0660400</name>
    <name evidence="3" type="ORF">OSNPB_110660400</name>
</gene>
<protein>
    <submittedName>
        <fullName evidence="3">Os11g0660400 protein</fullName>
    </submittedName>
</protein>
<feature type="chain" id="PRO_5006057390" evidence="2">
    <location>
        <begin position="17"/>
        <end position="184"/>
    </location>
</feature>
<reference evidence="3 4" key="2">
    <citation type="journal article" date="2013" name="Plant Cell Physiol.">
        <title>Rice Annotation Project Database (RAP-DB): an integrative and interactive database for rice genomics.</title>
        <authorList>
            <person name="Sakai H."/>
            <person name="Lee S.S."/>
            <person name="Tanaka T."/>
            <person name="Numa H."/>
            <person name="Kim J."/>
            <person name="Kawahara Y."/>
            <person name="Wakimoto H."/>
            <person name="Yang C.C."/>
            <person name="Iwamoto M."/>
            <person name="Abe T."/>
            <person name="Yamada Y."/>
            <person name="Muto A."/>
            <person name="Inokuchi H."/>
            <person name="Ikemura T."/>
            <person name="Matsumoto T."/>
            <person name="Sasaki T."/>
            <person name="Itoh T."/>
        </authorList>
    </citation>
    <scope>NUCLEOTIDE SEQUENCE [LARGE SCALE GENOMIC DNA]</scope>
    <source>
        <strain evidence="4">cv. Nipponbare</strain>
    </source>
</reference>
<proteinExistence type="predicted"/>
<dbReference type="EMBL" id="AP014967">
    <property type="protein sequence ID" value="BAT15133.1"/>
    <property type="molecule type" value="Genomic_DNA"/>
</dbReference>
<accession>A0A0P0Y505</accession>
<keyword evidence="1" id="KW-1133">Transmembrane helix</keyword>
<keyword evidence="2" id="KW-0732">Signal</keyword>
<sequence length="184" mass="20340">LLFWIWNFFLRRLSDDCLPPPPQPTSPIRSPVVVPRPLKSPRTVSTGITAVPPPLKSSRIAGLLRQTALATSSSASASTAAYTEPRRRSSAAERLNFLIASQTFAWSSTGNNLQTFFEELNTFHVGLSSEDAVERLQLSGASRLEKFICLFLIIVYLHSCSEILIFFTSFWNRTRASSSSALCG</sequence>
<dbReference type="PaxDb" id="39947-A0A0P0Y505"/>
<keyword evidence="1" id="KW-0812">Transmembrane</keyword>
<evidence type="ECO:0000256" key="2">
    <source>
        <dbReference type="SAM" id="SignalP"/>
    </source>
</evidence>
<feature type="non-terminal residue" evidence="3">
    <location>
        <position position="184"/>
    </location>
</feature>
<evidence type="ECO:0000256" key="1">
    <source>
        <dbReference type="SAM" id="Phobius"/>
    </source>
</evidence>
<reference evidence="4" key="1">
    <citation type="journal article" date="2005" name="Nature">
        <title>The map-based sequence of the rice genome.</title>
        <authorList>
            <consortium name="International rice genome sequencing project (IRGSP)"/>
            <person name="Matsumoto T."/>
            <person name="Wu J."/>
            <person name="Kanamori H."/>
            <person name="Katayose Y."/>
            <person name="Fujisawa M."/>
            <person name="Namiki N."/>
            <person name="Mizuno H."/>
            <person name="Yamamoto K."/>
            <person name="Antonio B.A."/>
            <person name="Baba T."/>
            <person name="Sakata K."/>
            <person name="Nagamura Y."/>
            <person name="Aoki H."/>
            <person name="Arikawa K."/>
            <person name="Arita K."/>
            <person name="Bito T."/>
            <person name="Chiden Y."/>
            <person name="Fujitsuka N."/>
            <person name="Fukunaka R."/>
            <person name="Hamada M."/>
            <person name="Harada C."/>
            <person name="Hayashi A."/>
            <person name="Hijishita S."/>
            <person name="Honda M."/>
            <person name="Hosokawa S."/>
            <person name="Ichikawa Y."/>
            <person name="Idonuma A."/>
            <person name="Iijima M."/>
            <person name="Ikeda M."/>
            <person name="Ikeno M."/>
            <person name="Ito K."/>
            <person name="Ito S."/>
            <person name="Ito T."/>
            <person name="Ito Y."/>
            <person name="Ito Y."/>
            <person name="Iwabuchi A."/>
            <person name="Kamiya K."/>
            <person name="Karasawa W."/>
            <person name="Kurita K."/>
            <person name="Katagiri S."/>
            <person name="Kikuta A."/>
            <person name="Kobayashi H."/>
            <person name="Kobayashi N."/>
            <person name="Machita K."/>
            <person name="Maehara T."/>
            <person name="Masukawa M."/>
            <person name="Mizubayashi T."/>
            <person name="Mukai Y."/>
            <person name="Nagasaki H."/>
            <person name="Nagata Y."/>
            <person name="Naito S."/>
            <person name="Nakashima M."/>
            <person name="Nakama Y."/>
            <person name="Nakamichi Y."/>
            <person name="Nakamura M."/>
            <person name="Meguro A."/>
            <person name="Negishi M."/>
            <person name="Ohta I."/>
            <person name="Ohta T."/>
            <person name="Okamoto M."/>
            <person name="Ono N."/>
            <person name="Saji S."/>
            <person name="Sakaguchi M."/>
            <person name="Sakai K."/>
            <person name="Shibata M."/>
            <person name="Shimokawa T."/>
            <person name="Song J."/>
            <person name="Takazaki Y."/>
            <person name="Terasawa K."/>
            <person name="Tsugane M."/>
            <person name="Tsuji K."/>
            <person name="Ueda S."/>
            <person name="Waki K."/>
            <person name="Yamagata H."/>
            <person name="Yamamoto M."/>
            <person name="Yamamoto S."/>
            <person name="Yamane H."/>
            <person name="Yoshiki S."/>
            <person name="Yoshihara R."/>
            <person name="Yukawa K."/>
            <person name="Zhong H."/>
            <person name="Yano M."/>
            <person name="Yuan Q."/>
            <person name="Ouyang S."/>
            <person name="Liu J."/>
            <person name="Jones K.M."/>
            <person name="Gansberger K."/>
            <person name="Moffat K."/>
            <person name="Hill J."/>
            <person name="Bera J."/>
            <person name="Fadrosh D."/>
            <person name="Jin S."/>
            <person name="Johri S."/>
            <person name="Kim M."/>
            <person name="Overton L."/>
            <person name="Reardon M."/>
            <person name="Tsitrin T."/>
            <person name="Vuong H."/>
            <person name="Weaver B."/>
            <person name="Ciecko A."/>
            <person name="Tallon L."/>
            <person name="Jackson J."/>
            <person name="Pai G."/>
            <person name="Aken S.V."/>
            <person name="Utterback T."/>
            <person name="Reidmuller S."/>
            <person name="Feldblyum T."/>
            <person name="Hsiao J."/>
            <person name="Zismann V."/>
            <person name="Iobst S."/>
            <person name="de Vazeille A.R."/>
            <person name="Buell C.R."/>
            <person name="Ying K."/>
            <person name="Li Y."/>
            <person name="Lu T."/>
            <person name="Huang Y."/>
            <person name="Zhao Q."/>
            <person name="Feng Q."/>
            <person name="Zhang L."/>
            <person name="Zhu J."/>
            <person name="Weng Q."/>
            <person name="Mu J."/>
            <person name="Lu Y."/>
            <person name="Fan D."/>
            <person name="Liu Y."/>
            <person name="Guan J."/>
            <person name="Zhang Y."/>
            <person name="Yu S."/>
            <person name="Liu X."/>
            <person name="Zhang Y."/>
            <person name="Hong G."/>
            <person name="Han B."/>
            <person name="Choisne N."/>
            <person name="Demange N."/>
            <person name="Orjeda G."/>
            <person name="Samain S."/>
            <person name="Cattolico L."/>
            <person name="Pelletier E."/>
            <person name="Couloux A."/>
            <person name="Segurens B."/>
            <person name="Wincker P."/>
            <person name="D'Hont A."/>
            <person name="Scarpelli C."/>
            <person name="Weissenbach J."/>
            <person name="Salanoubat M."/>
            <person name="Quetier F."/>
            <person name="Yu Y."/>
            <person name="Kim H.R."/>
            <person name="Rambo T."/>
            <person name="Currie J."/>
            <person name="Collura K."/>
            <person name="Luo M."/>
            <person name="Yang T."/>
            <person name="Ammiraju J.S.S."/>
            <person name="Engler F."/>
            <person name="Soderlund C."/>
            <person name="Wing R.A."/>
            <person name="Palmer L.E."/>
            <person name="de la Bastide M."/>
            <person name="Spiegel L."/>
            <person name="Nascimento L."/>
            <person name="Zutavern T."/>
            <person name="O'Shaughnessy A."/>
            <person name="Dike S."/>
            <person name="Dedhia N."/>
            <person name="Preston R."/>
            <person name="Balija V."/>
            <person name="McCombie W.R."/>
            <person name="Chow T."/>
            <person name="Chen H."/>
            <person name="Chung M."/>
            <person name="Chen C."/>
            <person name="Shaw J."/>
            <person name="Wu H."/>
            <person name="Hsiao K."/>
            <person name="Chao Y."/>
            <person name="Chu M."/>
            <person name="Cheng C."/>
            <person name="Hour A."/>
            <person name="Lee P."/>
            <person name="Lin S."/>
            <person name="Lin Y."/>
            <person name="Liou J."/>
            <person name="Liu S."/>
            <person name="Hsing Y."/>
            <person name="Raghuvanshi S."/>
            <person name="Mohanty A."/>
            <person name="Bharti A.K."/>
            <person name="Gaur A."/>
            <person name="Gupta V."/>
            <person name="Kumar D."/>
            <person name="Ravi V."/>
            <person name="Vij S."/>
            <person name="Kapur A."/>
            <person name="Khurana P."/>
            <person name="Khurana P."/>
            <person name="Khurana J.P."/>
            <person name="Tyagi A.K."/>
            <person name="Gaikwad K."/>
            <person name="Singh A."/>
            <person name="Dalal V."/>
            <person name="Srivastava S."/>
            <person name="Dixit A."/>
            <person name="Pal A.K."/>
            <person name="Ghazi I.A."/>
            <person name="Yadav M."/>
            <person name="Pandit A."/>
            <person name="Bhargava A."/>
            <person name="Sureshbabu K."/>
            <person name="Batra K."/>
            <person name="Sharma T.R."/>
            <person name="Mohapatra T."/>
            <person name="Singh N.K."/>
            <person name="Messing J."/>
            <person name="Nelson A.B."/>
            <person name="Fuks G."/>
            <person name="Kavchok S."/>
            <person name="Keizer G."/>
            <person name="Linton E."/>
            <person name="Llaca V."/>
            <person name="Song R."/>
            <person name="Tanyolac B."/>
            <person name="Young S."/>
            <person name="Ho-Il K."/>
            <person name="Hahn J.H."/>
            <person name="Sangsakoo G."/>
            <person name="Vanavichit A."/>
            <person name="de Mattos Luiz.A.T."/>
            <person name="Zimmer P.D."/>
            <person name="Malone G."/>
            <person name="Dellagostin O."/>
            <person name="de Oliveira A.C."/>
            <person name="Bevan M."/>
            <person name="Bancroft I."/>
            <person name="Minx P."/>
            <person name="Cordum H."/>
            <person name="Wilson R."/>
            <person name="Cheng Z."/>
            <person name="Jin W."/>
            <person name="Jiang J."/>
            <person name="Leong S.A."/>
            <person name="Iwama H."/>
            <person name="Gojobori T."/>
            <person name="Itoh T."/>
            <person name="Niimura Y."/>
            <person name="Fujii Y."/>
            <person name="Habara T."/>
            <person name="Sakai H."/>
            <person name="Sato Y."/>
            <person name="Wilson G."/>
            <person name="Kumar K."/>
            <person name="McCouch S."/>
            <person name="Juretic N."/>
            <person name="Hoen D."/>
            <person name="Wright S."/>
            <person name="Bruskiewich R."/>
            <person name="Bureau T."/>
            <person name="Miyao A."/>
            <person name="Hirochika H."/>
            <person name="Nishikawa T."/>
            <person name="Kadowaki K."/>
            <person name="Sugiura M."/>
            <person name="Burr B."/>
            <person name="Sasaki T."/>
        </authorList>
    </citation>
    <scope>NUCLEOTIDE SEQUENCE [LARGE SCALE GENOMIC DNA]</scope>
    <source>
        <strain evidence="4">cv. Nipponbare</strain>
    </source>
</reference>
<evidence type="ECO:0000313" key="4">
    <source>
        <dbReference type="Proteomes" id="UP000059680"/>
    </source>
</evidence>
<feature type="signal peptide" evidence="2">
    <location>
        <begin position="1"/>
        <end position="16"/>
    </location>
</feature>
<dbReference type="Proteomes" id="UP000059680">
    <property type="component" value="Chromosome 11"/>
</dbReference>
<evidence type="ECO:0000313" key="3">
    <source>
        <dbReference type="EMBL" id="BAT15133.1"/>
    </source>
</evidence>
<feature type="transmembrane region" description="Helical" evidence="1">
    <location>
        <begin position="147"/>
        <end position="171"/>
    </location>
</feature>
<keyword evidence="4" id="KW-1185">Reference proteome</keyword>
<dbReference type="AlphaFoldDB" id="A0A0P0Y505"/>